<dbReference type="InterPro" id="IPR020260">
    <property type="entry name" value="Uncharacterised_YueH"/>
</dbReference>
<evidence type="ECO:0000313" key="1">
    <source>
        <dbReference type="EMBL" id="EHJ07385.1"/>
    </source>
</evidence>
<dbReference type="PATRIC" id="fig|911238.3.peg.1675"/>
<dbReference type="Proteomes" id="UP000005413">
    <property type="component" value="Unassembled WGS sequence"/>
</dbReference>
<keyword evidence="2" id="KW-1185">Reference proteome</keyword>
<proteinExistence type="predicted"/>
<comment type="caution">
    <text evidence="1">The sequence shown here is derived from an EMBL/GenBank/DDBJ whole genome shotgun (WGS) entry which is preliminary data.</text>
</comment>
<organism evidence="1 2">
    <name type="scientific">Staphylococcus simiae CCM 7213 = CCUG 51256</name>
    <dbReference type="NCBI Taxonomy" id="911238"/>
    <lineage>
        <taxon>Bacteria</taxon>
        <taxon>Bacillati</taxon>
        <taxon>Bacillota</taxon>
        <taxon>Bacilli</taxon>
        <taxon>Bacillales</taxon>
        <taxon>Staphylococcaceae</taxon>
        <taxon>Staphylococcus</taxon>
    </lineage>
</organism>
<evidence type="ECO:0000313" key="2">
    <source>
        <dbReference type="Proteomes" id="UP000005413"/>
    </source>
</evidence>
<gene>
    <name evidence="1" type="ORF">SS7213T_09604</name>
</gene>
<dbReference type="EMBL" id="AEUN01000476">
    <property type="protein sequence ID" value="EHJ07385.1"/>
    <property type="molecule type" value="Genomic_DNA"/>
</dbReference>
<dbReference type="Pfam" id="PF14166">
    <property type="entry name" value="YueH"/>
    <property type="match status" value="1"/>
</dbReference>
<accession>G5JKA9</accession>
<name>G5JKA9_9STAP</name>
<sequence length="84" mass="10168">MIIKQLIDNHLKLNVYIEIPTNQMLLIAIPEWFWSVELPLTTNKDECYEELLMQLFVFKEENEAQFIAQQLTHWIDTYKKEHDS</sequence>
<dbReference type="AlphaFoldDB" id="G5JKA9"/>
<dbReference type="RefSeq" id="WP_002464612.1">
    <property type="nucleotide sequence ID" value="NZ_AEUN01000476.1"/>
</dbReference>
<dbReference type="OrthoDB" id="2390431at2"/>
<reference evidence="1 2" key="1">
    <citation type="journal article" date="2012" name="BMC Genomics">
        <title>Comparative genomic analysis of the genus Staphylococcus including Staphylococcus aureus and its newly described sister species Staphylococcus simiae.</title>
        <authorList>
            <person name="Suzuki H."/>
            <person name="Lefebure T."/>
            <person name="Pavinski Bitar P."/>
            <person name="Stanhope M.J."/>
        </authorList>
    </citation>
    <scope>NUCLEOTIDE SEQUENCE [LARGE SCALE GENOMIC DNA]</scope>
    <source>
        <strain evidence="1 2">CCM 7213</strain>
    </source>
</reference>
<protein>
    <recommendedName>
        <fullName evidence="3">YueH-like family protein</fullName>
    </recommendedName>
</protein>
<evidence type="ECO:0008006" key="3">
    <source>
        <dbReference type="Google" id="ProtNLM"/>
    </source>
</evidence>